<name>A0A508WTH3_9HYPH</name>
<keyword evidence="4" id="KW-0288">FMN</keyword>
<organism evidence="7">
    <name type="scientific">Sinorhizobium medicae</name>
    <dbReference type="NCBI Taxonomy" id="110321"/>
    <lineage>
        <taxon>Bacteria</taxon>
        <taxon>Pseudomonadati</taxon>
        <taxon>Pseudomonadota</taxon>
        <taxon>Alphaproteobacteria</taxon>
        <taxon>Hyphomicrobiales</taxon>
        <taxon>Rhizobiaceae</taxon>
        <taxon>Sinorhizobium/Ensifer group</taxon>
        <taxon>Sinorhizobium</taxon>
    </lineage>
</organism>
<dbReference type="Proteomes" id="UP000507954">
    <property type="component" value="Unassembled WGS sequence"/>
</dbReference>
<dbReference type="EMBL" id="CABFNB010000009">
    <property type="protein sequence ID" value="VTZ59336.1"/>
    <property type="molecule type" value="Genomic_DNA"/>
</dbReference>
<accession>A0A508WTH3</accession>
<dbReference type="Pfam" id="PF00881">
    <property type="entry name" value="Nitroreductase"/>
    <property type="match status" value="1"/>
</dbReference>
<evidence type="ECO:0000259" key="6">
    <source>
        <dbReference type="Pfam" id="PF00881"/>
    </source>
</evidence>
<dbReference type="PANTHER" id="PTHR43673:SF2">
    <property type="entry name" value="NITROREDUCTASE"/>
    <property type="match status" value="1"/>
</dbReference>
<comment type="cofactor">
    <cofactor evidence="1">
        <name>FMN</name>
        <dbReference type="ChEBI" id="CHEBI:58210"/>
    </cofactor>
</comment>
<evidence type="ECO:0000313" key="7">
    <source>
        <dbReference type="EMBL" id="VTZ59336.1"/>
    </source>
</evidence>
<dbReference type="AlphaFoldDB" id="A0A508WTH3"/>
<evidence type="ECO:0000256" key="1">
    <source>
        <dbReference type="ARBA" id="ARBA00001917"/>
    </source>
</evidence>
<protein>
    <submittedName>
        <fullName evidence="7">Nitrobenzene nitroreductase</fullName>
        <ecNumber evidence="7">1.7.1.16</ecNumber>
    </submittedName>
</protein>
<dbReference type="InterPro" id="IPR000415">
    <property type="entry name" value="Nitroreductase-like"/>
</dbReference>
<dbReference type="RefSeq" id="WP_024324870.1">
    <property type="nucleotide sequence ID" value="NZ_CABFNB010000009.1"/>
</dbReference>
<comment type="similarity">
    <text evidence="2">Belongs to the nitroreductase family.</text>
</comment>
<dbReference type="Gene3D" id="3.40.109.10">
    <property type="entry name" value="NADH Oxidase"/>
    <property type="match status" value="1"/>
</dbReference>
<evidence type="ECO:0000256" key="5">
    <source>
        <dbReference type="ARBA" id="ARBA00023002"/>
    </source>
</evidence>
<dbReference type="SUPFAM" id="SSF55469">
    <property type="entry name" value="FMN-dependent nitroreductase-like"/>
    <property type="match status" value="1"/>
</dbReference>
<gene>
    <name evidence="7" type="primary">nbzA</name>
    <name evidence="7" type="ORF">EMEDMD4_1060018</name>
</gene>
<evidence type="ECO:0000256" key="4">
    <source>
        <dbReference type="ARBA" id="ARBA00022643"/>
    </source>
</evidence>
<feature type="domain" description="Nitroreductase" evidence="6">
    <location>
        <begin position="24"/>
        <end position="212"/>
    </location>
</feature>
<sequence>MHANAKWEESVVDRSTIIDQVMIERRAKRGFLKDPVSLDTVRDILNAARHAPSSSNTQPWKCHVLTGGARDRITTKAVDIFRAGPDKLAPEYPFFPQPLHDPFIARFNLFRGQLGDAVGVPRSDKYGRLKDVERQFRFFEAPVGMIFTMDRKLEWASFICYGCFLQTLMLAAKARGLDTCAQQIWSLQHNMLREELGLADSDMVVAGLSLGYADNSLAENNMANHKLDIEEFVTFVS</sequence>
<dbReference type="EC" id="1.7.1.16" evidence="7"/>
<dbReference type="CDD" id="cd02136">
    <property type="entry name" value="PnbA_NfnB-like"/>
    <property type="match status" value="1"/>
</dbReference>
<proteinExistence type="inferred from homology"/>
<dbReference type="PANTHER" id="PTHR43673">
    <property type="entry name" value="NAD(P)H NITROREDUCTASE YDGI-RELATED"/>
    <property type="match status" value="1"/>
</dbReference>
<evidence type="ECO:0000256" key="2">
    <source>
        <dbReference type="ARBA" id="ARBA00007118"/>
    </source>
</evidence>
<evidence type="ECO:0000256" key="3">
    <source>
        <dbReference type="ARBA" id="ARBA00022630"/>
    </source>
</evidence>
<keyword evidence="3" id="KW-0285">Flavoprotein</keyword>
<dbReference type="GO" id="GO:0018546">
    <property type="term" value="F:nitrobenzene nitroreductase (NADPH) activity"/>
    <property type="evidence" value="ECO:0007669"/>
    <property type="project" value="UniProtKB-EC"/>
</dbReference>
<dbReference type="InterPro" id="IPR029479">
    <property type="entry name" value="Nitroreductase"/>
</dbReference>
<keyword evidence="5 7" id="KW-0560">Oxidoreductase</keyword>
<reference evidence="7" key="1">
    <citation type="submission" date="2019-06" db="EMBL/GenBank/DDBJ databases">
        <authorList>
            <person name="Le Quere A."/>
            <person name="Colella S."/>
        </authorList>
    </citation>
    <scope>NUCLEOTIDE SEQUENCE</scope>
    <source>
        <strain evidence="7">EmedicaeMD41</strain>
    </source>
</reference>